<evidence type="ECO:0008006" key="4">
    <source>
        <dbReference type="Google" id="ProtNLM"/>
    </source>
</evidence>
<name>A0A934K9B7_9BACT</name>
<evidence type="ECO:0000313" key="3">
    <source>
        <dbReference type="Proteomes" id="UP000612893"/>
    </source>
</evidence>
<reference evidence="2" key="1">
    <citation type="submission" date="2020-10" db="EMBL/GenBank/DDBJ databases">
        <title>Ca. Dormibacterota MAGs.</title>
        <authorList>
            <person name="Montgomery K."/>
        </authorList>
    </citation>
    <scope>NUCLEOTIDE SEQUENCE [LARGE SCALE GENOMIC DNA]</scope>
    <source>
        <strain evidence="2">SC8812_S17_10</strain>
    </source>
</reference>
<comment type="caution">
    <text evidence="2">The sequence shown here is derived from an EMBL/GenBank/DDBJ whole genome shotgun (WGS) entry which is preliminary data.</text>
</comment>
<evidence type="ECO:0000256" key="1">
    <source>
        <dbReference type="SAM" id="MobiDB-lite"/>
    </source>
</evidence>
<proteinExistence type="predicted"/>
<feature type="region of interest" description="Disordered" evidence="1">
    <location>
        <begin position="96"/>
        <end position="144"/>
    </location>
</feature>
<accession>A0A934K9B7</accession>
<protein>
    <recommendedName>
        <fullName evidence="4">Two-component sensor histidine kinase</fullName>
    </recommendedName>
</protein>
<dbReference type="AlphaFoldDB" id="A0A934K9B7"/>
<dbReference type="EMBL" id="JAEKNR010000239">
    <property type="protein sequence ID" value="MBJ7601229.1"/>
    <property type="molecule type" value="Genomic_DNA"/>
</dbReference>
<gene>
    <name evidence="2" type="ORF">JF922_24545</name>
</gene>
<feature type="compositionally biased region" description="Basic residues" evidence="1">
    <location>
        <begin position="129"/>
        <end position="144"/>
    </location>
</feature>
<dbReference type="RefSeq" id="WP_338205384.1">
    <property type="nucleotide sequence ID" value="NZ_JAEKNR010000239.1"/>
</dbReference>
<evidence type="ECO:0000313" key="2">
    <source>
        <dbReference type="EMBL" id="MBJ7601229.1"/>
    </source>
</evidence>
<feature type="region of interest" description="Disordered" evidence="1">
    <location>
        <begin position="55"/>
        <end position="74"/>
    </location>
</feature>
<dbReference type="Proteomes" id="UP000612893">
    <property type="component" value="Unassembled WGS sequence"/>
</dbReference>
<organism evidence="2 3">
    <name type="scientific">Candidatus Nephthysia bennettiae</name>
    <dbReference type="NCBI Taxonomy" id="3127016"/>
    <lineage>
        <taxon>Bacteria</taxon>
        <taxon>Bacillati</taxon>
        <taxon>Candidatus Dormiibacterota</taxon>
        <taxon>Candidatus Dormibacteria</taxon>
        <taxon>Candidatus Dormibacterales</taxon>
        <taxon>Candidatus Dormibacteraceae</taxon>
        <taxon>Candidatus Nephthysia</taxon>
    </lineage>
</organism>
<keyword evidence="3" id="KW-1185">Reference proteome</keyword>
<sequence length="144" mass="14922">MTLSLRARLLAGLVTLVLAGLLVADVATYEALQSFLSGRINQQLRGAQLQSADYLLHGGDGHGPDPGRSAALPPGSFAEVLAADGTTLGQQTFALGTGSSARPVLPKPLPSTTTEPAFMTVPPGDVARRPRQRRPGHSHPSHGS</sequence>